<dbReference type="PRINTS" id="PR01021">
    <property type="entry name" value="OMPADOMAIN"/>
</dbReference>
<name>A0A9X1B5U2_9GAMM</name>
<dbReference type="PROSITE" id="PS51123">
    <property type="entry name" value="OMPA_2"/>
    <property type="match status" value="1"/>
</dbReference>
<dbReference type="Proteomes" id="UP001138768">
    <property type="component" value="Unassembled WGS sequence"/>
</dbReference>
<evidence type="ECO:0000256" key="1">
    <source>
        <dbReference type="ARBA" id="ARBA00004442"/>
    </source>
</evidence>
<dbReference type="Gene3D" id="3.30.1330.60">
    <property type="entry name" value="OmpA-like domain"/>
    <property type="match status" value="1"/>
</dbReference>
<reference evidence="6 7" key="1">
    <citation type="journal article" date="2020" name="Microorganisms">
        <title>Osmotic Adaptation and Compatible Solute Biosynthesis of Phototrophic Bacteria as Revealed from Genome Analyses.</title>
        <authorList>
            <person name="Imhoff J.F."/>
            <person name="Rahn T."/>
            <person name="Kunzel S."/>
            <person name="Keller A."/>
            <person name="Neulinger S.C."/>
        </authorList>
    </citation>
    <scope>NUCLEOTIDE SEQUENCE [LARGE SCALE GENOMIC DNA]</scope>
    <source>
        <strain evidence="6 7">DSM 25653</strain>
    </source>
</reference>
<evidence type="ECO:0000313" key="6">
    <source>
        <dbReference type="EMBL" id="MBK1620788.1"/>
    </source>
</evidence>
<feature type="domain" description="OmpA-like" evidence="5">
    <location>
        <begin position="185"/>
        <end position="306"/>
    </location>
</feature>
<keyword evidence="7" id="KW-1185">Reference proteome</keyword>
<protein>
    <recommendedName>
        <fullName evidence="5">OmpA-like domain-containing protein</fullName>
    </recommendedName>
</protein>
<dbReference type="InterPro" id="IPR006664">
    <property type="entry name" value="OMP_bac"/>
</dbReference>
<dbReference type="PANTHER" id="PTHR30329">
    <property type="entry name" value="STATOR ELEMENT OF FLAGELLAR MOTOR COMPLEX"/>
    <property type="match status" value="1"/>
</dbReference>
<dbReference type="EMBL" id="NRRY01000048">
    <property type="protein sequence ID" value="MBK1620788.1"/>
    <property type="molecule type" value="Genomic_DNA"/>
</dbReference>
<keyword evidence="3" id="KW-0998">Cell outer membrane</keyword>
<comment type="subcellular location">
    <subcellularLocation>
        <location evidence="1">Cell outer membrane</location>
    </subcellularLocation>
</comment>
<gene>
    <name evidence="6" type="ORF">CKO42_20605</name>
</gene>
<proteinExistence type="predicted"/>
<dbReference type="InterPro" id="IPR006665">
    <property type="entry name" value="OmpA-like"/>
</dbReference>
<comment type="caution">
    <text evidence="6">The sequence shown here is derived from an EMBL/GenBank/DDBJ whole genome shotgun (WGS) entry which is preliminary data.</text>
</comment>
<dbReference type="InterPro" id="IPR036737">
    <property type="entry name" value="OmpA-like_sf"/>
</dbReference>
<evidence type="ECO:0000313" key="7">
    <source>
        <dbReference type="Proteomes" id="UP001138768"/>
    </source>
</evidence>
<evidence type="ECO:0000259" key="5">
    <source>
        <dbReference type="PROSITE" id="PS51123"/>
    </source>
</evidence>
<keyword evidence="2 4" id="KW-0472">Membrane</keyword>
<evidence type="ECO:0000256" key="3">
    <source>
        <dbReference type="ARBA" id="ARBA00023237"/>
    </source>
</evidence>
<sequence length="306" mass="33521">MIRLDLFVLSVAAVFSSPSFGDCESLAQTIQKAARAGDLVTIGDQAYRIATEPGCPDAYRPKLAQMAAYAYLRVVNERVRAGSSLPEQKGLLVESLELARTWQALAMLGDIEHDQKRYEESSLYYQQALSLINDPAATETEPPKQVIETIHRKASEARMLADRYVSTPINHRSGAAEGLALSSVRSFTVKRVPLPVTFESGSTQFTPKGTEAAEDLAATLLQRATSSISIIGHTDDRGSAVQNQVLSQRRAEAVAAFLRSHGYKGQIITKGLGESEPAILSDPSRYSQEEIWQLNRRVELVWPGDS</sequence>
<dbReference type="AlphaFoldDB" id="A0A9X1B5U2"/>
<dbReference type="Pfam" id="PF00691">
    <property type="entry name" value="OmpA"/>
    <property type="match status" value="1"/>
</dbReference>
<evidence type="ECO:0000256" key="4">
    <source>
        <dbReference type="PROSITE-ProRule" id="PRU00473"/>
    </source>
</evidence>
<organism evidence="6 7">
    <name type="scientific">Lamprobacter modestohalophilus</name>
    <dbReference type="NCBI Taxonomy" id="1064514"/>
    <lineage>
        <taxon>Bacteria</taxon>
        <taxon>Pseudomonadati</taxon>
        <taxon>Pseudomonadota</taxon>
        <taxon>Gammaproteobacteria</taxon>
        <taxon>Chromatiales</taxon>
        <taxon>Chromatiaceae</taxon>
        <taxon>Lamprobacter</taxon>
    </lineage>
</organism>
<dbReference type="CDD" id="cd07185">
    <property type="entry name" value="OmpA_C-like"/>
    <property type="match status" value="1"/>
</dbReference>
<dbReference type="GO" id="GO:0009279">
    <property type="term" value="C:cell outer membrane"/>
    <property type="evidence" value="ECO:0007669"/>
    <property type="project" value="UniProtKB-SubCell"/>
</dbReference>
<evidence type="ECO:0000256" key="2">
    <source>
        <dbReference type="ARBA" id="ARBA00023136"/>
    </source>
</evidence>
<accession>A0A9X1B5U2</accession>
<dbReference type="PANTHER" id="PTHR30329:SF21">
    <property type="entry name" value="LIPOPROTEIN YIAD-RELATED"/>
    <property type="match status" value="1"/>
</dbReference>
<dbReference type="InterPro" id="IPR050330">
    <property type="entry name" value="Bact_OuterMem_StrucFunc"/>
</dbReference>
<dbReference type="SUPFAM" id="SSF103088">
    <property type="entry name" value="OmpA-like"/>
    <property type="match status" value="1"/>
</dbReference>